<dbReference type="InterPro" id="IPR029033">
    <property type="entry name" value="His_PPase_superfam"/>
</dbReference>
<accession>A0A955LVJ4</accession>
<reference evidence="1" key="2">
    <citation type="journal article" date="2021" name="Microbiome">
        <title>Successional dynamics and alternative stable states in a saline activated sludge microbial community over 9 years.</title>
        <authorList>
            <person name="Wang Y."/>
            <person name="Ye J."/>
            <person name="Ju F."/>
            <person name="Liu L."/>
            <person name="Boyd J.A."/>
            <person name="Deng Y."/>
            <person name="Parks D.H."/>
            <person name="Jiang X."/>
            <person name="Yin X."/>
            <person name="Woodcroft B.J."/>
            <person name="Tyson G.W."/>
            <person name="Hugenholtz P."/>
            <person name="Polz M.F."/>
            <person name="Zhang T."/>
        </authorList>
    </citation>
    <scope>NUCLEOTIDE SEQUENCE</scope>
    <source>
        <strain evidence="1">HKST-UBA02</strain>
    </source>
</reference>
<reference evidence="1" key="1">
    <citation type="submission" date="2020-04" db="EMBL/GenBank/DDBJ databases">
        <authorList>
            <person name="Zhang T."/>
        </authorList>
    </citation>
    <scope>NUCLEOTIDE SEQUENCE</scope>
    <source>
        <strain evidence="1">HKST-UBA02</strain>
    </source>
</reference>
<dbReference type="Proteomes" id="UP000699691">
    <property type="component" value="Unassembled WGS sequence"/>
</dbReference>
<sequence length="267" mass="31187">MQELLFVRHLEDIDDLCTEGRDNPVSPSEVIYVKDIIEILIKHLGYYTDKKPAFITSGQKRTQQTADYIKKYLEEHFPSLASALIVDERTAGLYHGSYKKLPIKELNEVRDLAWEAYLTETFKNKNMYYRHGDPILLEEAETVRKYRYPEINGTFTKHGENQIEHSIRLYEFLIDLVNNYYGEEKNVVPIIIGHSLVAFRLFEISEVFRLGIDYQQGELMHKEFSVDLASVMDSVMSPPYTTKINVQPLMNNIQKLSLELEQLKENL</sequence>
<dbReference type="AlphaFoldDB" id="A0A955LVJ4"/>
<evidence type="ECO:0000313" key="1">
    <source>
        <dbReference type="EMBL" id="MCA9397325.1"/>
    </source>
</evidence>
<dbReference type="SUPFAM" id="SSF53254">
    <property type="entry name" value="Phosphoglycerate mutase-like"/>
    <property type="match status" value="1"/>
</dbReference>
<comment type="caution">
    <text evidence="1">The sequence shown here is derived from an EMBL/GenBank/DDBJ whole genome shotgun (WGS) entry which is preliminary data.</text>
</comment>
<name>A0A955LVJ4_UNCKA</name>
<dbReference type="EMBL" id="JAGQKY010000018">
    <property type="protein sequence ID" value="MCA9397325.1"/>
    <property type="molecule type" value="Genomic_DNA"/>
</dbReference>
<evidence type="ECO:0000313" key="2">
    <source>
        <dbReference type="Proteomes" id="UP000699691"/>
    </source>
</evidence>
<proteinExistence type="predicted"/>
<dbReference type="Gene3D" id="3.40.50.1240">
    <property type="entry name" value="Phosphoglycerate mutase-like"/>
    <property type="match status" value="1"/>
</dbReference>
<organism evidence="1 2">
    <name type="scientific">candidate division WWE3 bacterium</name>
    <dbReference type="NCBI Taxonomy" id="2053526"/>
    <lineage>
        <taxon>Bacteria</taxon>
        <taxon>Katanobacteria</taxon>
    </lineage>
</organism>
<protein>
    <submittedName>
        <fullName evidence="1">Phosphoglycerate mutase family protein</fullName>
    </submittedName>
</protein>
<gene>
    <name evidence="1" type="ORF">KC573_00715</name>
</gene>